<dbReference type="Proteomes" id="UP000784294">
    <property type="component" value="Unassembled WGS sequence"/>
</dbReference>
<feature type="compositionally biased region" description="Basic and acidic residues" evidence="1">
    <location>
        <begin position="38"/>
        <end position="68"/>
    </location>
</feature>
<feature type="compositionally biased region" description="Polar residues" evidence="1">
    <location>
        <begin position="213"/>
        <end position="224"/>
    </location>
</feature>
<feature type="compositionally biased region" description="Basic and acidic residues" evidence="1">
    <location>
        <begin position="82"/>
        <end position="104"/>
    </location>
</feature>
<gene>
    <name evidence="2" type="ORF">PXEA_LOCUS2996</name>
</gene>
<feature type="compositionally biased region" description="Basic and acidic residues" evidence="1">
    <location>
        <begin position="227"/>
        <end position="248"/>
    </location>
</feature>
<dbReference type="EMBL" id="CAAALY010006624">
    <property type="protein sequence ID" value="VEL09556.1"/>
    <property type="molecule type" value="Genomic_DNA"/>
</dbReference>
<organism evidence="2 3">
    <name type="scientific">Protopolystoma xenopodis</name>
    <dbReference type="NCBI Taxonomy" id="117903"/>
    <lineage>
        <taxon>Eukaryota</taxon>
        <taxon>Metazoa</taxon>
        <taxon>Spiralia</taxon>
        <taxon>Lophotrochozoa</taxon>
        <taxon>Platyhelminthes</taxon>
        <taxon>Monogenea</taxon>
        <taxon>Polyopisthocotylea</taxon>
        <taxon>Polystomatidea</taxon>
        <taxon>Polystomatidae</taxon>
        <taxon>Protopolystoma</taxon>
    </lineage>
</organism>
<accession>A0A3S4ZEM0</accession>
<protein>
    <submittedName>
        <fullName evidence="2">Uncharacterized protein</fullName>
    </submittedName>
</protein>
<reference evidence="2" key="1">
    <citation type="submission" date="2018-11" db="EMBL/GenBank/DDBJ databases">
        <authorList>
            <consortium name="Pathogen Informatics"/>
        </authorList>
    </citation>
    <scope>NUCLEOTIDE SEQUENCE</scope>
</reference>
<feature type="compositionally biased region" description="Acidic residues" evidence="1">
    <location>
        <begin position="130"/>
        <end position="139"/>
    </location>
</feature>
<comment type="caution">
    <text evidence="2">The sequence shown here is derived from an EMBL/GenBank/DDBJ whole genome shotgun (WGS) entry which is preliminary data.</text>
</comment>
<sequence length="301" mass="34334">MEQKKESIGIEESEEKVDPDREGDNTTVLETEAATNVDRTEALGHLDETKRYDEDASKSAPEKVDRDSNIWSDGCGPTQETSESKYTHDEKPQSEKELSESKSGDEEDENINLKTETEKLEEVNPRTEFGLEDEMAELEEGLKSQKSVPYVTGESPFWQTQEMGEDEVDPGVIDQTQISEVNQETESQHLTEATEDVAETEAESLHEKKRLLNNASPTLPTSSPEFRLPHKEMESPKPRDKLMVQPKDKPKHQRKYKNEPETDPGPCPCFPRKQKNRPGTNKEKRDNKDLIKPVQIRTRKV</sequence>
<feature type="compositionally biased region" description="Basic and acidic residues" evidence="1">
    <location>
        <begin position="280"/>
        <end position="291"/>
    </location>
</feature>
<feature type="compositionally biased region" description="Polar residues" evidence="1">
    <location>
        <begin position="174"/>
        <end position="190"/>
    </location>
</feature>
<feature type="region of interest" description="Disordered" evidence="1">
    <location>
        <begin position="1"/>
        <end position="154"/>
    </location>
</feature>
<dbReference type="AlphaFoldDB" id="A0A3S4ZEM0"/>
<keyword evidence="3" id="KW-1185">Reference proteome</keyword>
<evidence type="ECO:0000256" key="1">
    <source>
        <dbReference type="SAM" id="MobiDB-lite"/>
    </source>
</evidence>
<evidence type="ECO:0000313" key="2">
    <source>
        <dbReference type="EMBL" id="VEL09556.1"/>
    </source>
</evidence>
<feature type="compositionally biased region" description="Acidic residues" evidence="1">
    <location>
        <begin position="193"/>
        <end position="202"/>
    </location>
</feature>
<feature type="compositionally biased region" description="Basic and acidic residues" evidence="1">
    <location>
        <begin position="115"/>
        <end position="125"/>
    </location>
</feature>
<evidence type="ECO:0000313" key="3">
    <source>
        <dbReference type="Proteomes" id="UP000784294"/>
    </source>
</evidence>
<feature type="region of interest" description="Disordered" evidence="1">
    <location>
        <begin position="173"/>
        <end position="301"/>
    </location>
</feature>
<proteinExistence type="predicted"/>
<name>A0A3S4ZEM0_9PLAT</name>